<comment type="caution">
    <text evidence="1">The sequence shown here is derived from an EMBL/GenBank/DDBJ whole genome shotgun (WGS) entry which is preliminary data.</text>
</comment>
<name>A0A9W9A1J1_9AGAR</name>
<evidence type="ECO:0000313" key="1">
    <source>
        <dbReference type="EMBL" id="KAJ4472293.1"/>
    </source>
</evidence>
<dbReference type="AlphaFoldDB" id="A0A9W9A1J1"/>
<protein>
    <submittedName>
        <fullName evidence="1">Uncharacterized protein</fullName>
    </submittedName>
</protein>
<gene>
    <name evidence="1" type="ORF">J3R30DRAFT_1062513</name>
</gene>
<reference evidence="1" key="1">
    <citation type="submission" date="2022-08" db="EMBL/GenBank/DDBJ databases">
        <title>A Global Phylogenomic Analysis of the Shiitake Genus Lentinula.</title>
        <authorList>
            <consortium name="DOE Joint Genome Institute"/>
            <person name="Sierra-Patev S."/>
            <person name="Min B."/>
            <person name="Naranjo-Ortiz M."/>
            <person name="Looney B."/>
            <person name="Konkel Z."/>
            <person name="Slot J.C."/>
            <person name="Sakamoto Y."/>
            <person name="Steenwyk J.L."/>
            <person name="Rokas A."/>
            <person name="Carro J."/>
            <person name="Camarero S."/>
            <person name="Ferreira P."/>
            <person name="Molpeceres G."/>
            <person name="Ruiz-Duenas F.J."/>
            <person name="Serrano A."/>
            <person name="Henrissat B."/>
            <person name="Drula E."/>
            <person name="Hughes K.W."/>
            <person name="Mata J.L."/>
            <person name="Ishikawa N.K."/>
            <person name="Vargas-Isla R."/>
            <person name="Ushijima S."/>
            <person name="Smith C.A."/>
            <person name="Ahrendt S."/>
            <person name="Andreopoulos W."/>
            <person name="He G."/>
            <person name="Labutti K."/>
            <person name="Lipzen A."/>
            <person name="Ng V."/>
            <person name="Riley R."/>
            <person name="Sandor L."/>
            <person name="Barry K."/>
            <person name="Martinez A.T."/>
            <person name="Xiao Y."/>
            <person name="Gibbons J.G."/>
            <person name="Terashima K."/>
            <person name="Grigoriev I.V."/>
            <person name="Hibbett D.S."/>
        </authorList>
    </citation>
    <scope>NUCLEOTIDE SEQUENCE</scope>
    <source>
        <strain evidence="1">JLM2183</strain>
    </source>
</reference>
<accession>A0A9W9A1J1</accession>
<evidence type="ECO:0000313" key="2">
    <source>
        <dbReference type="Proteomes" id="UP001150266"/>
    </source>
</evidence>
<dbReference type="OrthoDB" id="10008801at2759"/>
<dbReference type="Proteomes" id="UP001150266">
    <property type="component" value="Unassembled WGS sequence"/>
</dbReference>
<keyword evidence="2" id="KW-1185">Reference proteome</keyword>
<sequence length="141" mass="15953">MFSVSRLALSTRLFTYTRSPRLHYLLHSRRICSTSPRQASESPLPSPTELYSRFSNTTLAKKLQNSPEAMQAIRDFMLVLQNEGLDISSGKAPSTMQLMKLGMKKEVRDGMMKMTTEMQKAGIDPTDKNMIEELMAAMKKS</sequence>
<proteinExistence type="predicted"/>
<organism evidence="1 2">
    <name type="scientific">Lentinula aciculospora</name>
    <dbReference type="NCBI Taxonomy" id="153920"/>
    <lineage>
        <taxon>Eukaryota</taxon>
        <taxon>Fungi</taxon>
        <taxon>Dikarya</taxon>
        <taxon>Basidiomycota</taxon>
        <taxon>Agaricomycotina</taxon>
        <taxon>Agaricomycetes</taxon>
        <taxon>Agaricomycetidae</taxon>
        <taxon>Agaricales</taxon>
        <taxon>Marasmiineae</taxon>
        <taxon>Omphalotaceae</taxon>
        <taxon>Lentinula</taxon>
    </lineage>
</organism>
<dbReference type="EMBL" id="JAOTPV010000021">
    <property type="protein sequence ID" value="KAJ4472293.1"/>
    <property type="molecule type" value="Genomic_DNA"/>
</dbReference>